<reference evidence="6 7" key="1">
    <citation type="submission" date="2020-02" db="EMBL/GenBank/DDBJ databases">
        <authorList>
            <person name="Zheng R.K."/>
            <person name="Sun C.M."/>
        </authorList>
    </citation>
    <scope>NUCLEOTIDE SEQUENCE [LARGE SCALE GENOMIC DNA]</scope>
    <source>
        <strain evidence="7">zrk13</strain>
    </source>
</reference>
<dbReference type="PANTHER" id="PTHR34294">
    <property type="entry name" value="TRANSCRIPTIONAL REGULATOR-RELATED"/>
    <property type="match status" value="1"/>
</dbReference>
<dbReference type="Gene3D" id="1.10.10.60">
    <property type="entry name" value="Homeodomain-like"/>
    <property type="match status" value="1"/>
</dbReference>
<dbReference type="Gene3D" id="3.40.50.1360">
    <property type="match status" value="1"/>
</dbReference>
<evidence type="ECO:0000256" key="4">
    <source>
        <dbReference type="ARBA" id="ARBA00023163"/>
    </source>
</evidence>
<keyword evidence="7" id="KW-1185">Reference proteome</keyword>
<evidence type="ECO:0000256" key="3">
    <source>
        <dbReference type="ARBA" id="ARBA00023125"/>
    </source>
</evidence>
<feature type="domain" description="Sugar-binding" evidence="5">
    <location>
        <begin position="63"/>
        <end position="311"/>
    </location>
</feature>
<dbReference type="InterPro" id="IPR051054">
    <property type="entry name" value="SorC_transcr_regulators"/>
</dbReference>
<gene>
    <name evidence="6" type="ORF">G4Z02_08415</name>
</gene>
<dbReference type="Pfam" id="PF04198">
    <property type="entry name" value="Sugar-bind"/>
    <property type="match status" value="1"/>
</dbReference>
<name>A0A7L7KU45_9MOLU</name>
<keyword evidence="2" id="KW-0805">Transcription regulation</keyword>
<dbReference type="GO" id="GO:0030246">
    <property type="term" value="F:carbohydrate binding"/>
    <property type="evidence" value="ECO:0007669"/>
    <property type="project" value="InterPro"/>
</dbReference>
<keyword evidence="4" id="KW-0804">Transcription</keyword>
<organism evidence="6 7">
    <name type="scientific">Candidatus Xianfuyuplasma coldseepsis</name>
    <dbReference type="NCBI Taxonomy" id="2782163"/>
    <lineage>
        <taxon>Bacteria</taxon>
        <taxon>Bacillati</taxon>
        <taxon>Mycoplasmatota</taxon>
        <taxon>Mollicutes</taxon>
        <taxon>Candidatus Izemoplasmatales</taxon>
        <taxon>Candidatus Izemoplasmataceae</taxon>
        <taxon>Candidatus Xianfuyuplasma</taxon>
    </lineage>
</organism>
<dbReference type="PANTHER" id="PTHR34294:SF1">
    <property type="entry name" value="TRANSCRIPTIONAL REGULATOR LSRR"/>
    <property type="match status" value="1"/>
</dbReference>
<dbReference type="AlphaFoldDB" id="A0A7L7KU45"/>
<evidence type="ECO:0000256" key="1">
    <source>
        <dbReference type="ARBA" id="ARBA00010466"/>
    </source>
</evidence>
<sequence>MDTKDRDLLVEISVMYYLEGKTQTEISKEMFMSRPKVSRLLKKARDLNIVDIKINYDSDDINRVAKQIQHRFGVSNVIVVKTLSSEEETIRQIGKAAANELKYYIKDGVKIGMSWGRTVKAMVDAFKPKNMKDIKIVELFGAVEYGDESQEYLSIGYEFSQKVNGTYYSLPSPLYINDVQTRKILMENPIIKNTITMIDDCDFIVTSIGVVNSSLPQRIWDAHVDPKSRKELLDLGAQGYLCAHFFDQNGQFINHPINDNIIGIKTDSIRNNQIMLIAGGPTKWAGIHAILKGGYVNTLVSDDETLKKVLAEDKKIRGEFL</sequence>
<accession>A0A7L7KU45</accession>
<comment type="similarity">
    <text evidence="1">Belongs to the SorC transcriptional regulatory family.</text>
</comment>
<dbReference type="KEGG" id="xcl:G4Z02_08415"/>
<proteinExistence type="inferred from homology"/>
<evidence type="ECO:0000256" key="2">
    <source>
        <dbReference type="ARBA" id="ARBA00023015"/>
    </source>
</evidence>
<dbReference type="InterPro" id="IPR007324">
    <property type="entry name" value="Sugar-bd_dom_put"/>
</dbReference>
<keyword evidence="3" id="KW-0238">DNA-binding</keyword>
<dbReference type="Proteomes" id="UP000514720">
    <property type="component" value="Chromosome"/>
</dbReference>
<protein>
    <submittedName>
        <fullName evidence="6">Sugar-binding transcriptional regulator</fullName>
    </submittedName>
</protein>
<dbReference type="RefSeq" id="WP_258877574.1">
    <property type="nucleotide sequence ID" value="NZ_CP048914.1"/>
</dbReference>
<dbReference type="InterPro" id="IPR037171">
    <property type="entry name" value="NagB/RpiA_transferase-like"/>
</dbReference>
<dbReference type="EMBL" id="CP048914">
    <property type="protein sequence ID" value="QMS85766.1"/>
    <property type="molecule type" value="Genomic_DNA"/>
</dbReference>
<dbReference type="SUPFAM" id="SSF100950">
    <property type="entry name" value="NagB/RpiA/CoA transferase-like"/>
    <property type="match status" value="1"/>
</dbReference>
<evidence type="ECO:0000259" key="5">
    <source>
        <dbReference type="Pfam" id="PF04198"/>
    </source>
</evidence>
<dbReference type="GO" id="GO:0003677">
    <property type="term" value="F:DNA binding"/>
    <property type="evidence" value="ECO:0007669"/>
    <property type="project" value="UniProtKB-KW"/>
</dbReference>
<evidence type="ECO:0000313" key="7">
    <source>
        <dbReference type="Proteomes" id="UP000514720"/>
    </source>
</evidence>
<evidence type="ECO:0000313" key="6">
    <source>
        <dbReference type="EMBL" id="QMS85766.1"/>
    </source>
</evidence>